<reference evidence="11" key="1">
    <citation type="submission" date="2023-06" db="EMBL/GenBank/DDBJ databases">
        <title>Genomic of Parafulvivirga corallium.</title>
        <authorList>
            <person name="Wang G."/>
        </authorList>
    </citation>
    <scope>NUCLEOTIDE SEQUENCE</scope>
    <source>
        <strain evidence="11">BMA10</strain>
    </source>
</reference>
<dbReference type="PANTHER" id="PTHR10590">
    <property type="entry name" value="SODIUM/NUCLEOSIDE COTRANSPORTER"/>
    <property type="match status" value="1"/>
</dbReference>
<comment type="caution">
    <text evidence="11">The sequence shown here is derived from an EMBL/GenBank/DDBJ whole genome shotgun (WGS) entry which is preliminary data.</text>
</comment>
<evidence type="ECO:0000259" key="8">
    <source>
        <dbReference type="Pfam" id="PF01773"/>
    </source>
</evidence>
<name>A0ABT8KWZ9_9BACT</name>
<dbReference type="InterPro" id="IPR008276">
    <property type="entry name" value="C_nuclsd_transpt"/>
</dbReference>
<evidence type="ECO:0000313" key="11">
    <source>
        <dbReference type="EMBL" id="MDN5205285.1"/>
    </source>
</evidence>
<feature type="transmembrane region" description="Helical" evidence="7">
    <location>
        <begin position="209"/>
        <end position="232"/>
    </location>
</feature>
<dbReference type="EMBL" id="JAUJEA010000016">
    <property type="protein sequence ID" value="MDN5205285.1"/>
    <property type="molecule type" value="Genomic_DNA"/>
</dbReference>
<comment type="similarity">
    <text evidence="2">Belongs to the concentrative nucleoside transporter (CNT) (TC 2.A.41) family.</text>
</comment>
<feature type="domain" description="Nucleoside transporter/FeoB GTPase Gate" evidence="10">
    <location>
        <begin position="100"/>
        <end position="199"/>
    </location>
</feature>
<evidence type="ECO:0000256" key="2">
    <source>
        <dbReference type="ARBA" id="ARBA00009033"/>
    </source>
</evidence>
<keyword evidence="6 7" id="KW-0472">Membrane</keyword>
<dbReference type="Proteomes" id="UP001172082">
    <property type="component" value="Unassembled WGS sequence"/>
</dbReference>
<evidence type="ECO:0000259" key="10">
    <source>
        <dbReference type="Pfam" id="PF07670"/>
    </source>
</evidence>
<keyword evidence="3" id="KW-1003">Cell membrane</keyword>
<feature type="transmembrane region" description="Helical" evidence="7">
    <location>
        <begin position="378"/>
        <end position="403"/>
    </location>
</feature>
<dbReference type="InterPro" id="IPR011657">
    <property type="entry name" value="CNT_C_dom"/>
</dbReference>
<organism evidence="11 12">
    <name type="scientific">Splendidivirga corallicola</name>
    <dbReference type="NCBI Taxonomy" id="3051826"/>
    <lineage>
        <taxon>Bacteria</taxon>
        <taxon>Pseudomonadati</taxon>
        <taxon>Bacteroidota</taxon>
        <taxon>Cytophagia</taxon>
        <taxon>Cytophagales</taxon>
        <taxon>Splendidivirgaceae</taxon>
        <taxon>Splendidivirga</taxon>
    </lineage>
</organism>
<dbReference type="Pfam" id="PF07670">
    <property type="entry name" value="Gate"/>
    <property type="match status" value="1"/>
</dbReference>
<feature type="transmembrane region" description="Helical" evidence="7">
    <location>
        <begin position="91"/>
        <end position="110"/>
    </location>
</feature>
<dbReference type="InterPro" id="IPR002668">
    <property type="entry name" value="CNT_N_dom"/>
</dbReference>
<evidence type="ECO:0000256" key="7">
    <source>
        <dbReference type="SAM" id="Phobius"/>
    </source>
</evidence>
<evidence type="ECO:0000313" key="12">
    <source>
        <dbReference type="Proteomes" id="UP001172082"/>
    </source>
</evidence>
<feature type="domain" description="Concentrative nucleoside transporter C-terminal" evidence="9">
    <location>
        <begin position="212"/>
        <end position="435"/>
    </location>
</feature>
<evidence type="ECO:0000256" key="3">
    <source>
        <dbReference type="ARBA" id="ARBA00022475"/>
    </source>
</evidence>
<keyword evidence="5 7" id="KW-1133">Transmembrane helix</keyword>
<dbReference type="PANTHER" id="PTHR10590:SF4">
    <property type="entry name" value="SOLUTE CARRIER FAMILY 28 MEMBER 3"/>
    <property type="match status" value="1"/>
</dbReference>
<dbReference type="Pfam" id="PF07662">
    <property type="entry name" value="Nucleos_tra2_C"/>
    <property type="match status" value="1"/>
</dbReference>
<gene>
    <name evidence="11" type="ORF">QQ008_28130</name>
</gene>
<feature type="transmembrane region" description="Helical" evidence="7">
    <location>
        <begin position="175"/>
        <end position="197"/>
    </location>
</feature>
<comment type="subcellular location">
    <subcellularLocation>
        <location evidence="1">Cell membrane</location>
        <topology evidence="1">Multi-pass membrane protein</topology>
    </subcellularLocation>
</comment>
<proteinExistence type="inferred from homology"/>
<dbReference type="Pfam" id="PF01773">
    <property type="entry name" value="Nucleos_tra2_N"/>
    <property type="match status" value="1"/>
</dbReference>
<evidence type="ECO:0000256" key="1">
    <source>
        <dbReference type="ARBA" id="ARBA00004651"/>
    </source>
</evidence>
<feature type="transmembrane region" description="Helical" evidence="7">
    <location>
        <begin position="415"/>
        <end position="437"/>
    </location>
</feature>
<sequence>MDYFRGALGIFILLIIAFLFSSNKRKIDWRLVAMGIGLQILFGLLVTKVSFITSILHGVSFAFVSFLDFARDGAVFLFSGLAKNSASDPTANHNFGVIFAFQVLPTIVFFSAVSTALYYLGVLQKIVYVIAWIMARTMRLSGAESLSVAGNIFLGQTEAPLLVRPFISKMTKSELMCLMTGGMATIAGAVLAAYVSFLGGDDPVERTRYAAYLLSASIMNAPAAVVISKILLPETEPEKIDRELKVNKENLGVNLIDALSNGTTVGLKLAVNVGAMLMAFIAIIFALNGFFVGIVGHYTGLNEQIVVATNGQFTGLSLEYMLGQIFRLFAFIMGVEWKDTLIVGSLLGQKTVINEFIAYSSLSEIIGTSSNPLSQKSVIIATYVLCGFSNFSSIAIQIGGIGVMAPNQQANLSRLGMKALLAATFACMLTATIAGAIT</sequence>
<feature type="transmembrane region" description="Helical" evidence="7">
    <location>
        <begin position="51"/>
        <end position="70"/>
    </location>
</feature>
<feature type="domain" description="Concentrative nucleoside transporter N-terminal" evidence="8">
    <location>
        <begin position="8"/>
        <end position="81"/>
    </location>
</feature>
<feature type="transmembrane region" description="Helical" evidence="7">
    <location>
        <begin position="6"/>
        <end position="22"/>
    </location>
</feature>
<dbReference type="RefSeq" id="WP_346755307.1">
    <property type="nucleotide sequence ID" value="NZ_JAUJEA010000016.1"/>
</dbReference>
<feature type="transmembrane region" description="Helical" evidence="7">
    <location>
        <begin position="269"/>
        <end position="294"/>
    </location>
</feature>
<protein>
    <submittedName>
        <fullName evidence="11">Nucleoside transporter C-terminal domain-containing protein</fullName>
    </submittedName>
</protein>
<evidence type="ECO:0000256" key="4">
    <source>
        <dbReference type="ARBA" id="ARBA00022692"/>
    </source>
</evidence>
<evidence type="ECO:0000259" key="9">
    <source>
        <dbReference type="Pfam" id="PF07662"/>
    </source>
</evidence>
<keyword evidence="4 7" id="KW-0812">Transmembrane</keyword>
<accession>A0ABT8KWZ9</accession>
<evidence type="ECO:0000256" key="6">
    <source>
        <dbReference type="ARBA" id="ARBA00023136"/>
    </source>
</evidence>
<evidence type="ECO:0000256" key="5">
    <source>
        <dbReference type="ARBA" id="ARBA00022989"/>
    </source>
</evidence>
<dbReference type="InterPro" id="IPR011642">
    <property type="entry name" value="Gate_dom"/>
</dbReference>
<keyword evidence="12" id="KW-1185">Reference proteome</keyword>